<dbReference type="Proteomes" id="UP000334820">
    <property type="component" value="Unassembled WGS sequence"/>
</dbReference>
<feature type="region of interest" description="Disordered" evidence="1">
    <location>
        <begin position="45"/>
        <end position="71"/>
    </location>
</feature>
<reference evidence="4 5" key="1">
    <citation type="journal article" date="2019" name="Int. J. Syst. Evol. Microbiol.">
        <title>Thermogemmatispora aurantia sp. nov. and Thermogemmatispora argillosa sp. nov., within the class Ktedonobacteria, and emended description of the genus Thermogemmatispora.</title>
        <authorList>
            <person name="Zheng Y."/>
            <person name="Wang C.M."/>
            <person name="Sakai Y."/>
            <person name="Abe K."/>
            <person name="Yokota A."/>
            <person name="Yabe S."/>
        </authorList>
    </citation>
    <scope>NUCLEOTIDE SEQUENCE [LARGE SCALE GENOMIC DNA]</scope>
    <source>
        <strain evidence="4 5">A1-2</strain>
    </source>
</reference>
<keyword evidence="2" id="KW-0472">Membrane</keyword>
<dbReference type="InterPro" id="IPR038765">
    <property type="entry name" value="Papain-like_cys_pep_sf"/>
</dbReference>
<evidence type="ECO:0000313" key="5">
    <source>
        <dbReference type="Proteomes" id="UP000334820"/>
    </source>
</evidence>
<protein>
    <recommendedName>
        <fullName evidence="3">Peptidase C51 domain-containing protein</fullName>
    </recommendedName>
</protein>
<evidence type="ECO:0000313" key="4">
    <source>
        <dbReference type="EMBL" id="GER82497.1"/>
    </source>
</evidence>
<sequence length="350" mass="37022">MLSFKDRQDRVAETQERAEEPIRIPGLVTQLSPVEQLAFPAQSVSLPGATDLSDGRQTPLPEVAGEEEEKQTALLPVARAGEGAEYAAPETGQLPELQTALLPLVSSASASTARPPLIIRGDGKKALRRQDGAQLLPRKRWHVHAAVLVLVALILTGTLLTVLPESPVGARSGGGLFQSIMSMIPSNSGSSSTLDLAAMRAATATAIVRSGVGYDPGPSNPTGTQSGPVVGSSSGDPFPYGQCTYWADYRYHQLTGVWVPWGGNADEWVAGARANGWIVSTQPHIPSIVVLMPGVQGANIYYGHVAVAESLTSDGGVYTSNMNWYANGGGWGIVSYYTFYPGSGVYFVWI</sequence>
<accession>A0A5J4K763</accession>
<comment type="caution">
    <text evidence="4">The sequence shown here is derived from an EMBL/GenBank/DDBJ whole genome shotgun (WGS) entry which is preliminary data.</text>
</comment>
<gene>
    <name evidence="4" type="ORF">KTAU_11340</name>
</gene>
<dbReference type="Gene3D" id="3.90.1720.10">
    <property type="entry name" value="endopeptidase domain like (from Nostoc punctiforme)"/>
    <property type="match status" value="1"/>
</dbReference>
<name>A0A5J4K763_9CHLR</name>
<keyword evidence="5" id="KW-1185">Reference proteome</keyword>
<dbReference type="PROSITE" id="PS50911">
    <property type="entry name" value="CHAP"/>
    <property type="match status" value="1"/>
</dbReference>
<dbReference type="EMBL" id="BKZV01000001">
    <property type="protein sequence ID" value="GER82497.1"/>
    <property type="molecule type" value="Genomic_DNA"/>
</dbReference>
<evidence type="ECO:0000256" key="2">
    <source>
        <dbReference type="SAM" id="Phobius"/>
    </source>
</evidence>
<organism evidence="4 5">
    <name type="scientific">Thermogemmatispora aurantia</name>
    <dbReference type="NCBI Taxonomy" id="2045279"/>
    <lineage>
        <taxon>Bacteria</taxon>
        <taxon>Bacillati</taxon>
        <taxon>Chloroflexota</taxon>
        <taxon>Ktedonobacteria</taxon>
        <taxon>Thermogemmatisporales</taxon>
        <taxon>Thermogemmatisporaceae</taxon>
        <taxon>Thermogemmatispora</taxon>
    </lineage>
</organism>
<dbReference type="InterPro" id="IPR007921">
    <property type="entry name" value="CHAP_dom"/>
</dbReference>
<dbReference type="RefSeq" id="WP_151727348.1">
    <property type="nucleotide sequence ID" value="NZ_BKZV01000001.1"/>
</dbReference>
<proteinExistence type="predicted"/>
<feature type="region of interest" description="Disordered" evidence="1">
    <location>
        <begin position="1"/>
        <end position="20"/>
    </location>
</feature>
<evidence type="ECO:0000259" key="3">
    <source>
        <dbReference type="PROSITE" id="PS50911"/>
    </source>
</evidence>
<dbReference type="SUPFAM" id="SSF54001">
    <property type="entry name" value="Cysteine proteinases"/>
    <property type="match status" value="1"/>
</dbReference>
<dbReference type="AlphaFoldDB" id="A0A5J4K763"/>
<dbReference type="Pfam" id="PF05257">
    <property type="entry name" value="CHAP"/>
    <property type="match status" value="1"/>
</dbReference>
<evidence type="ECO:0000256" key="1">
    <source>
        <dbReference type="SAM" id="MobiDB-lite"/>
    </source>
</evidence>
<keyword evidence="2" id="KW-0812">Transmembrane</keyword>
<feature type="transmembrane region" description="Helical" evidence="2">
    <location>
        <begin position="143"/>
        <end position="163"/>
    </location>
</feature>
<feature type="domain" description="Peptidase C51" evidence="3">
    <location>
        <begin position="218"/>
        <end position="349"/>
    </location>
</feature>
<keyword evidence="2" id="KW-1133">Transmembrane helix</keyword>